<evidence type="ECO:0000313" key="2">
    <source>
        <dbReference type="Proteomes" id="UP000247523"/>
    </source>
</evidence>
<reference evidence="1 2" key="1">
    <citation type="submission" date="2018-05" db="EMBL/GenBank/DDBJ databases">
        <title>Genomic Encyclopedia of Type Strains, Phase IV (KMG-IV): sequencing the most valuable type-strain genomes for metagenomic binning, comparative biology and taxonomic classification.</title>
        <authorList>
            <person name="Goeker M."/>
        </authorList>
    </citation>
    <scope>NUCLEOTIDE SEQUENCE [LARGE SCALE GENOMIC DNA]</scope>
    <source>
        <strain evidence="1 2">DSM 28816</strain>
    </source>
</reference>
<dbReference type="AlphaFoldDB" id="A0A318ETD9"/>
<accession>A0A318ETD9</accession>
<sequence length="98" mass="10936">MSKSNISLLETAHFRFALIAPVIQGTYSDTSASAYYRRVTKKPLTLPDGSLFHYQPGTLEKWVEYYKKGGMDGLMPKVRSDKGSTRTLTDTAICTVLI</sequence>
<evidence type="ECO:0000313" key="1">
    <source>
        <dbReference type="EMBL" id="PXV91651.1"/>
    </source>
</evidence>
<protein>
    <submittedName>
        <fullName evidence="1">Uncharacterized protein</fullName>
    </submittedName>
</protein>
<comment type="caution">
    <text evidence="1">The sequence shown here is derived from an EMBL/GenBank/DDBJ whole genome shotgun (WGS) entry which is preliminary data.</text>
</comment>
<gene>
    <name evidence="1" type="ORF">C8E03_103209</name>
</gene>
<name>A0A318ETD9_9FIRM</name>
<dbReference type="EMBL" id="QICS01000003">
    <property type="protein sequence ID" value="PXV91651.1"/>
    <property type="molecule type" value="Genomic_DNA"/>
</dbReference>
<organism evidence="1 2">
    <name type="scientific">Lachnotalea glycerini</name>
    <dbReference type="NCBI Taxonomy" id="1763509"/>
    <lineage>
        <taxon>Bacteria</taxon>
        <taxon>Bacillati</taxon>
        <taxon>Bacillota</taxon>
        <taxon>Clostridia</taxon>
        <taxon>Lachnospirales</taxon>
        <taxon>Lachnospiraceae</taxon>
        <taxon>Lachnotalea</taxon>
    </lineage>
</organism>
<proteinExistence type="predicted"/>
<dbReference type="Proteomes" id="UP000247523">
    <property type="component" value="Unassembled WGS sequence"/>
</dbReference>